<dbReference type="Gene3D" id="1.10.10.60">
    <property type="entry name" value="Homeodomain-like"/>
    <property type="match status" value="1"/>
</dbReference>
<accession>A0A9D9I3G8</accession>
<reference evidence="5" key="2">
    <citation type="journal article" date="2021" name="PeerJ">
        <title>Extensive microbial diversity within the chicken gut microbiome revealed by metagenomics and culture.</title>
        <authorList>
            <person name="Gilroy R."/>
            <person name="Ravi A."/>
            <person name="Getino M."/>
            <person name="Pursley I."/>
            <person name="Horton D.L."/>
            <person name="Alikhan N.F."/>
            <person name="Baker D."/>
            <person name="Gharbi K."/>
            <person name="Hall N."/>
            <person name="Watson M."/>
            <person name="Adriaenssens E.M."/>
            <person name="Foster-Nyarko E."/>
            <person name="Jarju S."/>
            <person name="Secka A."/>
            <person name="Antonio M."/>
            <person name="Oren A."/>
            <person name="Chaudhuri R.R."/>
            <person name="La Ragione R."/>
            <person name="Hildebrand F."/>
            <person name="Pallen M.J."/>
        </authorList>
    </citation>
    <scope>NUCLEOTIDE SEQUENCE</scope>
    <source>
        <strain evidence="5">10037</strain>
    </source>
</reference>
<dbReference type="EMBL" id="JADIME010000044">
    <property type="protein sequence ID" value="MBO8465202.1"/>
    <property type="molecule type" value="Genomic_DNA"/>
</dbReference>
<name>A0A9D9I3G8_9BACT</name>
<evidence type="ECO:0000259" key="4">
    <source>
        <dbReference type="PROSITE" id="PS01124"/>
    </source>
</evidence>
<dbReference type="Proteomes" id="UP000823597">
    <property type="component" value="Unassembled WGS sequence"/>
</dbReference>
<dbReference type="GO" id="GO:0003700">
    <property type="term" value="F:DNA-binding transcription factor activity"/>
    <property type="evidence" value="ECO:0007669"/>
    <property type="project" value="InterPro"/>
</dbReference>
<organism evidence="5 6">
    <name type="scientific">Candidatus Merdivivens pullistercoris</name>
    <dbReference type="NCBI Taxonomy" id="2840873"/>
    <lineage>
        <taxon>Bacteria</taxon>
        <taxon>Pseudomonadati</taxon>
        <taxon>Bacteroidota</taxon>
        <taxon>Bacteroidia</taxon>
        <taxon>Bacteroidales</taxon>
        <taxon>Muribaculaceae</taxon>
        <taxon>Muribaculaceae incertae sedis</taxon>
        <taxon>Candidatus Merdivivens</taxon>
    </lineage>
</organism>
<evidence type="ECO:0000256" key="3">
    <source>
        <dbReference type="ARBA" id="ARBA00023163"/>
    </source>
</evidence>
<dbReference type="InterPro" id="IPR009057">
    <property type="entry name" value="Homeodomain-like_sf"/>
</dbReference>
<protein>
    <submittedName>
        <fullName evidence="5">AraC family transcriptional regulator</fullName>
    </submittedName>
</protein>
<evidence type="ECO:0000256" key="1">
    <source>
        <dbReference type="ARBA" id="ARBA00023015"/>
    </source>
</evidence>
<evidence type="ECO:0000313" key="6">
    <source>
        <dbReference type="Proteomes" id="UP000823597"/>
    </source>
</evidence>
<reference evidence="5" key="1">
    <citation type="submission" date="2020-10" db="EMBL/GenBank/DDBJ databases">
        <authorList>
            <person name="Gilroy R."/>
        </authorList>
    </citation>
    <scope>NUCLEOTIDE SEQUENCE</scope>
    <source>
        <strain evidence="5">10037</strain>
    </source>
</reference>
<evidence type="ECO:0000256" key="2">
    <source>
        <dbReference type="ARBA" id="ARBA00023125"/>
    </source>
</evidence>
<dbReference type="PANTHER" id="PTHR43280">
    <property type="entry name" value="ARAC-FAMILY TRANSCRIPTIONAL REGULATOR"/>
    <property type="match status" value="1"/>
</dbReference>
<proteinExistence type="predicted"/>
<comment type="caution">
    <text evidence="5">The sequence shown here is derived from an EMBL/GenBank/DDBJ whole genome shotgun (WGS) entry which is preliminary data.</text>
</comment>
<sequence length="304" mass="34607">MEAKGLYNIDLDQLRGLFPPSSCVGVENEFFVISLKYDKGLSVLRHPCRFDGYLAFFCISGHLKVTINLTEFEVSENSLFINLPENIIRISWVEEASANDLDFVVIALTKDYMSGLKADMASLMDEGRILLDNPGMVLDDRERLVAGKYLRLVSSVLESDIYYKKECMASLVSSLFYFAGGMVEKKVSREKAERQSGWSRDKTIFNRFRELVAAYHVRERGVAFYAGELCLTPKYLSRVVKSVSGRSAPEWIDAFVIMEAKNLLKYSDMPIKEVAARLNFSDNAAFYKFFKARTGVTPLKYRRS</sequence>
<dbReference type="InterPro" id="IPR018060">
    <property type="entry name" value="HTH_AraC"/>
</dbReference>
<dbReference type="Pfam" id="PF12833">
    <property type="entry name" value="HTH_18"/>
    <property type="match status" value="1"/>
</dbReference>
<dbReference type="SMART" id="SM00342">
    <property type="entry name" value="HTH_ARAC"/>
    <property type="match status" value="1"/>
</dbReference>
<dbReference type="PANTHER" id="PTHR43280:SF32">
    <property type="entry name" value="TRANSCRIPTIONAL REGULATORY PROTEIN"/>
    <property type="match status" value="1"/>
</dbReference>
<dbReference type="SUPFAM" id="SSF46689">
    <property type="entry name" value="Homeodomain-like"/>
    <property type="match status" value="1"/>
</dbReference>
<gene>
    <name evidence="5" type="ORF">IAB93_04290</name>
</gene>
<dbReference type="GO" id="GO:0043565">
    <property type="term" value="F:sequence-specific DNA binding"/>
    <property type="evidence" value="ECO:0007669"/>
    <property type="project" value="InterPro"/>
</dbReference>
<keyword evidence="1" id="KW-0805">Transcription regulation</keyword>
<dbReference type="AlphaFoldDB" id="A0A9D9I3G8"/>
<dbReference type="PROSITE" id="PS01124">
    <property type="entry name" value="HTH_ARAC_FAMILY_2"/>
    <property type="match status" value="1"/>
</dbReference>
<keyword evidence="2" id="KW-0238">DNA-binding</keyword>
<evidence type="ECO:0000313" key="5">
    <source>
        <dbReference type="EMBL" id="MBO8465202.1"/>
    </source>
</evidence>
<feature type="domain" description="HTH araC/xylS-type" evidence="4">
    <location>
        <begin position="206"/>
        <end position="304"/>
    </location>
</feature>
<keyword evidence="3" id="KW-0804">Transcription</keyword>